<dbReference type="InterPro" id="IPR011990">
    <property type="entry name" value="TPR-like_helical_dom_sf"/>
</dbReference>
<organism evidence="2 3">
    <name type="scientific">Neolewinella antarctica</name>
    <dbReference type="NCBI Taxonomy" id="442734"/>
    <lineage>
        <taxon>Bacteria</taxon>
        <taxon>Pseudomonadati</taxon>
        <taxon>Bacteroidota</taxon>
        <taxon>Saprospiria</taxon>
        <taxon>Saprospirales</taxon>
        <taxon>Lewinellaceae</taxon>
        <taxon>Neolewinella</taxon>
    </lineage>
</organism>
<feature type="signal peptide" evidence="1">
    <location>
        <begin position="1"/>
        <end position="19"/>
    </location>
</feature>
<evidence type="ECO:0000256" key="1">
    <source>
        <dbReference type="SAM" id="SignalP"/>
    </source>
</evidence>
<dbReference type="Proteomes" id="UP000770785">
    <property type="component" value="Unassembled WGS sequence"/>
</dbReference>
<dbReference type="SUPFAM" id="SSF48452">
    <property type="entry name" value="TPR-like"/>
    <property type="match status" value="1"/>
</dbReference>
<protein>
    <submittedName>
        <fullName evidence="2">Tetratricopeptide (TPR) repeat protein</fullName>
    </submittedName>
</protein>
<evidence type="ECO:0000313" key="3">
    <source>
        <dbReference type="Proteomes" id="UP000770785"/>
    </source>
</evidence>
<keyword evidence="3" id="KW-1185">Reference proteome</keyword>
<gene>
    <name evidence="2" type="ORF">GGR27_000695</name>
</gene>
<comment type="caution">
    <text evidence="2">The sequence shown here is derived from an EMBL/GenBank/DDBJ whole genome shotgun (WGS) entry which is preliminary data.</text>
</comment>
<sequence length="446" mass="49592">MYRLILSMLVMLISVTSLVAQSGEDALKSAKKSFDSYKLNGDVEALKEASANLELAMQDSEVANDPKALLEAGDIYKEATVQYVTRRSLDAADKARGIDMPATKAAKAYMAAYNATDKKGTRKAAIKGLEDIQGSITNEGIYFIQDGTENESFYGNSYTAFQTNMMVSEFLEKNGGKSSLTEESVTQDKYYGGLAALLAKNYDGAQPLFEELMGAEYDDSAIYSGLFTIYTEKEMKTEAADVLQKGRTRYPDDSGLLFNEINFLLAEGRLDELTERLESAIAKEPDNISLYGTLAGVYQELYKKAKTDGDVEKEEMFYQKAEAEYQRGLEKDPSSARMISGLGSMIYNRAAGMTQELVELGNDFSKEGQKKYDELQEVVNVEFAKALPFFQKAEMSEPGDVNTLIALKEIYARMDEYEVSNEFKERIEKVQAGEKVAGSYFKEKGM</sequence>
<reference evidence="2 3" key="1">
    <citation type="submission" date="2020-03" db="EMBL/GenBank/DDBJ databases">
        <title>Genomic Encyclopedia of Type Strains, Phase IV (KMG-IV): sequencing the most valuable type-strain genomes for metagenomic binning, comparative biology and taxonomic classification.</title>
        <authorList>
            <person name="Goeker M."/>
        </authorList>
    </citation>
    <scope>NUCLEOTIDE SEQUENCE [LARGE SCALE GENOMIC DNA]</scope>
    <source>
        <strain evidence="2 3">DSM 105096</strain>
    </source>
</reference>
<feature type="chain" id="PRO_5046521645" evidence="1">
    <location>
        <begin position="20"/>
        <end position="446"/>
    </location>
</feature>
<keyword evidence="1" id="KW-0732">Signal</keyword>
<name>A0ABX0X8B8_9BACT</name>
<evidence type="ECO:0000313" key="2">
    <source>
        <dbReference type="EMBL" id="NJC25214.1"/>
    </source>
</evidence>
<accession>A0ABX0X8B8</accession>
<dbReference type="EMBL" id="JAATJH010000001">
    <property type="protein sequence ID" value="NJC25214.1"/>
    <property type="molecule type" value="Genomic_DNA"/>
</dbReference>
<proteinExistence type="predicted"/>
<dbReference type="RefSeq" id="WP_168035977.1">
    <property type="nucleotide sequence ID" value="NZ_JAATJH010000001.1"/>
</dbReference>
<dbReference type="Gene3D" id="1.25.40.10">
    <property type="entry name" value="Tetratricopeptide repeat domain"/>
    <property type="match status" value="2"/>
</dbReference>